<name>A0A7L4YQT3_9ACTN</name>
<dbReference type="PROSITE" id="PS50943">
    <property type="entry name" value="HTH_CROC1"/>
    <property type="match status" value="1"/>
</dbReference>
<dbReference type="PANTHER" id="PTHR46797:SF23">
    <property type="entry name" value="HTH-TYPE TRANSCRIPTIONAL REGULATOR SUTR"/>
    <property type="match status" value="1"/>
</dbReference>
<dbReference type="RefSeq" id="WP_159546750.1">
    <property type="nucleotide sequence ID" value="NZ_CP047156.1"/>
</dbReference>
<proteinExistence type="predicted"/>
<organism evidence="5 6">
    <name type="scientific">Epidermidibacterium keratini</name>
    <dbReference type="NCBI Taxonomy" id="1891644"/>
    <lineage>
        <taxon>Bacteria</taxon>
        <taxon>Bacillati</taxon>
        <taxon>Actinomycetota</taxon>
        <taxon>Actinomycetes</taxon>
        <taxon>Sporichthyales</taxon>
        <taxon>Sporichthyaceae</taxon>
        <taxon>Epidermidibacterium</taxon>
    </lineage>
</organism>
<feature type="domain" description="HTH cro/C1-type" evidence="4">
    <location>
        <begin position="19"/>
        <end position="73"/>
    </location>
</feature>
<dbReference type="InterPro" id="IPR050807">
    <property type="entry name" value="TransReg_Diox_bact_type"/>
</dbReference>
<reference evidence="5 6" key="1">
    <citation type="journal article" date="2018" name="Int. J. Syst. Evol. Microbiol.">
        <title>Epidermidibacterium keratini gen. nov., sp. nov., a member of the family Sporichthyaceae, isolated from keratin epidermis.</title>
        <authorList>
            <person name="Lee D.G."/>
            <person name="Trujillo M.E."/>
            <person name="Kang S."/>
            <person name="Nam J.J."/>
            <person name="Kim Y.J."/>
        </authorList>
    </citation>
    <scope>NUCLEOTIDE SEQUENCE [LARGE SCALE GENOMIC DNA]</scope>
    <source>
        <strain evidence="5 6">EPI-7</strain>
    </source>
</reference>
<dbReference type="Proteomes" id="UP000463857">
    <property type="component" value="Chromosome"/>
</dbReference>
<evidence type="ECO:0000259" key="4">
    <source>
        <dbReference type="PROSITE" id="PS50943"/>
    </source>
</evidence>
<dbReference type="InterPro" id="IPR010982">
    <property type="entry name" value="Lambda_DNA-bd_dom_sf"/>
</dbReference>
<dbReference type="PANTHER" id="PTHR46797">
    <property type="entry name" value="HTH-TYPE TRANSCRIPTIONAL REGULATOR"/>
    <property type="match status" value="1"/>
</dbReference>
<evidence type="ECO:0000256" key="1">
    <source>
        <dbReference type="ARBA" id="ARBA00023015"/>
    </source>
</evidence>
<protein>
    <submittedName>
        <fullName evidence="5">Helix-turn-helix domain-containing protein</fullName>
    </submittedName>
</protein>
<keyword evidence="2" id="KW-0238">DNA-binding</keyword>
<dbReference type="InParanoid" id="A0A7L4YQT3"/>
<evidence type="ECO:0000256" key="2">
    <source>
        <dbReference type="ARBA" id="ARBA00023125"/>
    </source>
</evidence>
<evidence type="ECO:0000313" key="6">
    <source>
        <dbReference type="Proteomes" id="UP000463857"/>
    </source>
</evidence>
<dbReference type="SUPFAM" id="SSF47413">
    <property type="entry name" value="lambda repressor-like DNA-binding domains"/>
    <property type="match status" value="1"/>
</dbReference>
<dbReference type="GO" id="GO:0005829">
    <property type="term" value="C:cytosol"/>
    <property type="evidence" value="ECO:0007669"/>
    <property type="project" value="TreeGrafter"/>
</dbReference>
<dbReference type="EMBL" id="CP047156">
    <property type="protein sequence ID" value="QHC01615.1"/>
    <property type="molecule type" value="Genomic_DNA"/>
</dbReference>
<accession>A0A7L4YQT3</accession>
<keyword evidence="6" id="KW-1185">Reference proteome</keyword>
<dbReference type="CDD" id="cd00093">
    <property type="entry name" value="HTH_XRE"/>
    <property type="match status" value="1"/>
</dbReference>
<evidence type="ECO:0000256" key="3">
    <source>
        <dbReference type="ARBA" id="ARBA00023163"/>
    </source>
</evidence>
<dbReference type="SMART" id="SM00530">
    <property type="entry name" value="HTH_XRE"/>
    <property type="match status" value="1"/>
</dbReference>
<dbReference type="Gene3D" id="1.10.260.40">
    <property type="entry name" value="lambda repressor-like DNA-binding domains"/>
    <property type="match status" value="1"/>
</dbReference>
<sequence length="83" mass="9217">MPSPTQPVSDAAIEFGRRVRAHRNEKGWSQERLAEAAGLHWTFVGQVERGRRNLTLHNILKLAEALGVGPEDLVAGIKYEASR</sequence>
<dbReference type="Pfam" id="PF01381">
    <property type="entry name" value="HTH_3"/>
    <property type="match status" value="1"/>
</dbReference>
<dbReference type="InterPro" id="IPR001387">
    <property type="entry name" value="Cro/C1-type_HTH"/>
</dbReference>
<dbReference type="GO" id="GO:0003677">
    <property type="term" value="F:DNA binding"/>
    <property type="evidence" value="ECO:0007669"/>
    <property type="project" value="UniProtKB-KW"/>
</dbReference>
<dbReference type="OrthoDB" id="9814553at2"/>
<evidence type="ECO:0000313" key="5">
    <source>
        <dbReference type="EMBL" id="QHC01615.1"/>
    </source>
</evidence>
<dbReference type="AlphaFoldDB" id="A0A7L4YQT3"/>
<gene>
    <name evidence="5" type="ORF">EK0264_15840</name>
</gene>
<keyword evidence="3" id="KW-0804">Transcription</keyword>
<dbReference type="GO" id="GO:0003700">
    <property type="term" value="F:DNA-binding transcription factor activity"/>
    <property type="evidence" value="ECO:0007669"/>
    <property type="project" value="TreeGrafter"/>
</dbReference>
<keyword evidence="1" id="KW-0805">Transcription regulation</keyword>
<dbReference type="KEGG" id="eke:EK0264_15840"/>